<evidence type="ECO:0000313" key="2">
    <source>
        <dbReference type="EMBL" id="TNC44244.1"/>
    </source>
</evidence>
<keyword evidence="3" id="KW-1185">Reference proteome</keyword>
<comment type="caution">
    <text evidence="2">The sequence shown here is derived from an EMBL/GenBank/DDBJ whole genome shotgun (WGS) entry which is preliminary data.</text>
</comment>
<proteinExistence type="predicted"/>
<sequence length="138" mass="15596">MIDASELARVFPPEMGNPLPEPVMNHLTGRSETAAATTELPGTLETELAVLRAKVALLEDHLRQERDQHLRERETLNDQLHRERELSDDLRERLTRVEDRTFALLGASVHRPAVDSIPSPMEPEKVPVGFLSRLFGRS</sequence>
<feature type="coiled-coil region" evidence="1">
    <location>
        <begin position="48"/>
        <end position="100"/>
    </location>
</feature>
<evidence type="ECO:0000313" key="3">
    <source>
        <dbReference type="Proteomes" id="UP000305887"/>
    </source>
</evidence>
<name>A0A5C4MJ81_9RHOB</name>
<keyword evidence="1" id="KW-0175">Coiled coil</keyword>
<dbReference type="Proteomes" id="UP000305887">
    <property type="component" value="Unassembled WGS sequence"/>
</dbReference>
<organism evidence="2 3">
    <name type="scientific">Rubellimicrobium rubrum</name>
    <dbReference type="NCBI Taxonomy" id="2585369"/>
    <lineage>
        <taxon>Bacteria</taxon>
        <taxon>Pseudomonadati</taxon>
        <taxon>Pseudomonadota</taxon>
        <taxon>Alphaproteobacteria</taxon>
        <taxon>Rhodobacterales</taxon>
        <taxon>Roseobacteraceae</taxon>
        <taxon>Rubellimicrobium</taxon>
    </lineage>
</organism>
<accession>A0A5C4MJ81</accession>
<dbReference type="EMBL" id="VDFU01000057">
    <property type="protein sequence ID" value="TNC44244.1"/>
    <property type="molecule type" value="Genomic_DNA"/>
</dbReference>
<evidence type="ECO:0000256" key="1">
    <source>
        <dbReference type="SAM" id="Coils"/>
    </source>
</evidence>
<protein>
    <submittedName>
        <fullName evidence="2">Uncharacterized protein</fullName>
    </submittedName>
</protein>
<reference evidence="2 3" key="1">
    <citation type="submission" date="2019-06" db="EMBL/GenBank/DDBJ databases">
        <title>YIM 131921 draft genome.</title>
        <authorList>
            <person name="Jiang L."/>
        </authorList>
    </citation>
    <scope>NUCLEOTIDE SEQUENCE [LARGE SCALE GENOMIC DNA]</scope>
    <source>
        <strain evidence="2 3">YIM 131921</strain>
    </source>
</reference>
<dbReference type="AlphaFoldDB" id="A0A5C4MJ81"/>
<gene>
    <name evidence="2" type="ORF">FHG66_20660</name>
</gene>